<dbReference type="InterPro" id="IPR036390">
    <property type="entry name" value="WH_DNA-bd_sf"/>
</dbReference>
<dbReference type="EMBL" id="BAABHO010000016">
    <property type="protein sequence ID" value="GAA4788499.1"/>
    <property type="molecule type" value="Genomic_DNA"/>
</dbReference>
<gene>
    <name evidence="2" type="ORF">GCM10023200_23780</name>
</gene>
<organism evidence="2 3">
    <name type="scientific">Actinomycetospora chlora</name>
    <dbReference type="NCBI Taxonomy" id="663608"/>
    <lineage>
        <taxon>Bacteria</taxon>
        <taxon>Bacillati</taxon>
        <taxon>Actinomycetota</taxon>
        <taxon>Actinomycetes</taxon>
        <taxon>Pseudonocardiales</taxon>
        <taxon>Pseudonocardiaceae</taxon>
        <taxon>Actinomycetospora</taxon>
    </lineage>
</organism>
<protein>
    <recommendedName>
        <fullName evidence="1">HTH marR-type domain-containing protein</fullName>
    </recommendedName>
</protein>
<dbReference type="InterPro" id="IPR039422">
    <property type="entry name" value="MarR/SlyA-like"/>
</dbReference>
<dbReference type="Pfam" id="PF01047">
    <property type="entry name" value="MarR"/>
    <property type="match status" value="1"/>
</dbReference>
<keyword evidence="3" id="KW-1185">Reference proteome</keyword>
<dbReference type="SUPFAM" id="SSF46785">
    <property type="entry name" value="Winged helix' DNA-binding domain"/>
    <property type="match status" value="1"/>
</dbReference>
<dbReference type="InterPro" id="IPR036388">
    <property type="entry name" value="WH-like_DNA-bd_sf"/>
</dbReference>
<dbReference type="Proteomes" id="UP001500928">
    <property type="component" value="Unassembled WGS sequence"/>
</dbReference>
<feature type="domain" description="HTH marR-type" evidence="1">
    <location>
        <begin position="43"/>
        <end position="174"/>
    </location>
</feature>
<dbReference type="PANTHER" id="PTHR33164">
    <property type="entry name" value="TRANSCRIPTIONAL REGULATOR, MARR FAMILY"/>
    <property type="match status" value="1"/>
</dbReference>
<dbReference type="SMART" id="SM00347">
    <property type="entry name" value="HTH_MARR"/>
    <property type="match status" value="1"/>
</dbReference>
<accession>A0ABP9B238</accession>
<name>A0ABP9B238_9PSEU</name>
<dbReference type="PANTHER" id="PTHR33164:SF99">
    <property type="entry name" value="MARR FAMILY REGULATORY PROTEIN"/>
    <property type="match status" value="1"/>
</dbReference>
<evidence type="ECO:0000259" key="1">
    <source>
        <dbReference type="PROSITE" id="PS50995"/>
    </source>
</evidence>
<reference evidence="3" key="1">
    <citation type="journal article" date="2019" name="Int. J. Syst. Evol. Microbiol.">
        <title>The Global Catalogue of Microorganisms (GCM) 10K type strain sequencing project: providing services to taxonomists for standard genome sequencing and annotation.</title>
        <authorList>
            <consortium name="The Broad Institute Genomics Platform"/>
            <consortium name="The Broad Institute Genome Sequencing Center for Infectious Disease"/>
            <person name="Wu L."/>
            <person name="Ma J."/>
        </authorList>
    </citation>
    <scope>NUCLEOTIDE SEQUENCE [LARGE SCALE GENOMIC DNA]</scope>
    <source>
        <strain evidence="3">JCM 17979</strain>
    </source>
</reference>
<proteinExistence type="predicted"/>
<dbReference type="InterPro" id="IPR000835">
    <property type="entry name" value="HTH_MarR-typ"/>
</dbReference>
<dbReference type="Gene3D" id="1.10.10.10">
    <property type="entry name" value="Winged helix-like DNA-binding domain superfamily/Winged helix DNA-binding domain"/>
    <property type="match status" value="1"/>
</dbReference>
<sequence length="189" mass="20645">MLLRSYESSAVAGAARHDTVLPRAVLATIVGVPADAEQSPRDGDEALRLLSLVERTLTARLEEALRGCGSSLDQWRILRLLADRGGCPMTTVAEHVMLLAPKLSKLVDRMVSANLVLRRRDHTDRRRVLVVISPRGRQALAEWDEATAEVRGQFRELLGPDAGSFEALLRRLQDGLDPVPAEPTAAVPS</sequence>
<comment type="caution">
    <text evidence="2">The sequence shown here is derived from an EMBL/GenBank/DDBJ whole genome shotgun (WGS) entry which is preliminary data.</text>
</comment>
<evidence type="ECO:0000313" key="2">
    <source>
        <dbReference type="EMBL" id="GAA4788499.1"/>
    </source>
</evidence>
<evidence type="ECO:0000313" key="3">
    <source>
        <dbReference type="Proteomes" id="UP001500928"/>
    </source>
</evidence>
<dbReference type="PROSITE" id="PS50995">
    <property type="entry name" value="HTH_MARR_2"/>
    <property type="match status" value="1"/>
</dbReference>